<keyword evidence="3" id="KW-1185">Reference proteome</keyword>
<proteinExistence type="predicted"/>
<accession>A0AA86QJ13</accession>
<evidence type="ECO:0000313" key="1">
    <source>
        <dbReference type="EMBL" id="CAI9954482.1"/>
    </source>
</evidence>
<evidence type="ECO:0000313" key="3">
    <source>
        <dbReference type="Proteomes" id="UP001642409"/>
    </source>
</evidence>
<protein>
    <submittedName>
        <fullName evidence="2">Hypothetical_protein</fullName>
    </submittedName>
</protein>
<dbReference type="Proteomes" id="UP001642409">
    <property type="component" value="Unassembled WGS sequence"/>
</dbReference>
<dbReference type="EMBL" id="CATOUU010000849">
    <property type="protein sequence ID" value="CAI9954482.1"/>
    <property type="molecule type" value="Genomic_DNA"/>
</dbReference>
<gene>
    <name evidence="2" type="ORF">HINF_LOCUS29232</name>
    <name evidence="1" type="ORF">HINF_LOCUS42127</name>
</gene>
<dbReference type="EMBL" id="CAXDID020000094">
    <property type="protein sequence ID" value="CAL6023646.1"/>
    <property type="molecule type" value="Genomic_DNA"/>
</dbReference>
<comment type="caution">
    <text evidence="1">The sequence shown here is derived from an EMBL/GenBank/DDBJ whole genome shotgun (WGS) entry which is preliminary data.</text>
</comment>
<organism evidence="1">
    <name type="scientific">Hexamita inflata</name>
    <dbReference type="NCBI Taxonomy" id="28002"/>
    <lineage>
        <taxon>Eukaryota</taxon>
        <taxon>Metamonada</taxon>
        <taxon>Diplomonadida</taxon>
        <taxon>Hexamitidae</taxon>
        <taxon>Hexamitinae</taxon>
        <taxon>Hexamita</taxon>
    </lineage>
</organism>
<dbReference type="AlphaFoldDB" id="A0AA86QJ13"/>
<reference evidence="2 3" key="2">
    <citation type="submission" date="2024-07" db="EMBL/GenBank/DDBJ databases">
        <authorList>
            <person name="Akdeniz Z."/>
        </authorList>
    </citation>
    <scope>NUCLEOTIDE SEQUENCE [LARGE SCALE GENOMIC DNA]</scope>
</reference>
<sequence>MVVILRYCPVAPLFIKIDKFSELSASIAFWNYFVQKMTELKYTLSTQQCIDYILTLYITVSCGQQHYCNEVNKGQVSGNSYESTDDQGDIYGIDSMLDIAFQHRINLLELYKKFGGRYQIQSRIIQPYQVAVASSLTLVAQNIFNLQQYYQRLRWPTLALWIEDSLGFLKSCWRRYKYWNCFGIRRKVRLNQNRDISLSLQIRINYRGEEYNRGRFNLRIICCCC</sequence>
<evidence type="ECO:0000313" key="2">
    <source>
        <dbReference type="EMBL" id="CAL6023646.1"/>
    </source>
</evidence>
<reference evidence="1" key="1">
    <citation type="submission" date="2023-06" db="EMBL/GenBank/DDBJ databases">
        <authorList>
            <person name="Kurt Z."/>
        </authorList>
    </citation>
    <scope>NUCLEOTIDE SEQUENCE</scope>
</reference>
<name>A0AA86QJ13_9EUKA</name>